<organism evidence="12 13">
    <name type="scientific">Thalassobacillus hwangdonensis</name>
    <dbReference type="NCBI Taxonomy" id="546108"/>
    <lineage>
        <taxon>Bacteria</taxon>
        <taxon>Bacillati</taxon>
        <taxon>Bacillota</taxon>
        <taxon>Bacilli</taxon>
        <taxon>Bacillales</taxon>
        <taxon>Bacillaceae</taxon>
        <taxon>Thalassobacillus</taxon>
    </lineage>
</organism>
<keyword evidence="6 10" id="KW-0547">Nucleotide-binding</keyword>
<feature type="domain" description="Cytidyltransferase-like" evidence="11">
    <location>
        <begin position="6"/>
        <end position="161"/>
    </location>
</feature>
<evidence type="ECO:0000256" key="2">
    <source>
        <dbReference type="ARBA" id="ARBA00005019"/>
    </source>
</evidence>
<dbReference type="EC" id="2.7.7.18" evidence="10"/>
<dbReference type="SUPFAM" id="SSF52374">
    <property type="entry name" value="Nucleotidylyl transferase"/>
    <property type="match status" value="1"/>
</dbReference>
<protein>
    <recommendedName>
        <fullName evidence="10">Probable nicotinate-nucleotide adenylyltransferase</fullName>
        <ecNumber evidence="10">2.7.7.18</ecNumber>
    </recommendedName>
    <alternativeName>
        <fullName evidence="10">Deamido-NAD(+) diphosphorylase</fullName>
    </alternativeName>
    <alternativeName>
        <fullName evidence="10">Deamido-NAD(+) pyrophosphorylase</fullName>
    </alternativeName>
    <alternativeName>
        <fullName evidence="10">Nicotinate mononucleotide adenylyltransferase</fullName>
        <shortName evidence="10">NaMN adenylyltransferase</shortName>
    </alternativeName>
</protein>
<comment type="similarity">
    <text evidence="10">Belongs to the NadD family.</text>
</comment>
<dbReference type="GO" id="GO:0004515">
    <property type="term" value="F:nicotinate-nucleotide adenylyltransferase activity"/>
    <property type="evidence" value="ECO:0007669"/>
    <property type="project" value="UniProtKB-EC"/>
</dbReference>
<proteinExistence type="inferred from homology"/>
<evidence type="ECO:0000313" key="13">
    <source>
        <dbReference type="Proteomes" id="UP001596990"/>
    </source>
</evidence>
<dbReference type="CDD" id="cd02165">
    <property type="entry name" value="NMNAT"/>
    <property type="match status" value="1"/>
</dbReference>
<dbReference type="NCBIfam" id="NF000840">
    <property type="entry name" value="PRK00071.1-3"/>
    <property type="match status" value="1"/>
</dbReference>
<evidence type="ECO:0000256" key="8">
    <source>
        <dbReference type="ARBA" id="ARBA00023027"/>
    </source>
</evidence>
<keyword evidence="3 10" id="KW-0662">Pyridine nucleotide biosynthesis</keyword>
<comment type="pathway">
    <text evidence="2 10">Cofactor biosynthesis; NAD(+) biosynthesis; deamido-NAD(+) from nicotinate D-ribonucleotide: step 1/1.</text>
</comment>
<dbReference type="PANTHER" id="PTHR39321">
    <property type="entry name" value="NICOTINATE-NUCLEOTIDE ADENYLYLTRANSFERASE-RELATED"/>
    <property type="match status" value="1"/>
</dbReference>
<keyword evidence="7 10" id="KW-0067">ATP-binding</keyword>
<comment type="catalytic activity">
    <reaction evidence="9 10">
        <text>nicotinate beta-D-ribonucleotide + ATP + H(+) = deamido-NAD(+) + diphosphate</text>
        <dbReference type="Rhea" id="RHEA:22860"/>
        <dbReference type="ChEBI" id="CHEBI:15378"/>
        <dbReference type="ChEBI" id="CHEBI:30616"/>
        <dbReference type="ChEBI" id="CHEBI:33019"/>
        <dbReference type="ChEBI" id="CHEBI:57502"/>
        <dbReference type="ChEBI" id="CHEBI:58437"/>
        <dbReference type="EC" id="2.7.7.18"/>
    </reaction>
</comment>
<evidence type="ECO:0000256" key="1">
    <source>
        <dbReference type="ARBA" id="ARBA00002324"/>
    </source>
</evidence>
<dbReference type="NCBIfam" id="NF000841">
    <property type="entry name" value="PRK00071.1-4"/>
    <property type="match status" value="1"/>
</dbReference>
<evidence type="ECO:0000313" key="12">
    <source>
        <dbReference type="EMBL" id="MFD1018830.1"/>
    </source>
</evidence>
<keyword evidence="5 10" id="KW-0548">Nucleotidyltransferase</keyword>
<evidence type="ECO:0000256" key="6">
    <source>
        <dbReference type="ARBA" id="ARBA00022741"/>
    </source>
</evidence>
<dbReference type="InterPro" id="IPR004821">
    <property type="entry name" value="Cyt_trans-like"/>
</dbReference>
<dbReference type="InterPro" id="IPR005248">
    <property type="entry name" value="NadD/NMNAT"/>
</dbReference>
<dbReference type="InterPro" id="IPR014729">
    <property type="entry name" value="Rossmann-like_a/b/a_fold"/>
</dbReference>
<dbReference type="NCBIfam" id="TIGR00125">
    <property type="entry name" value="cyt_tran_rel"/>
    <property type="match status" value="1"/>
</dbReference>
<dbReference type="EMBL" id="JBHTKL010000001">
    <property type="protein sequence ID" value="MFD1018830.1"/>
    <property type="molecule type" value="Genomic_DNA"/>
</dbReference>
<dbReference type="HAMAP" id="MF_00244">
    <property type="entry name" value="NaMN_adenylyltr"/>
    <property type="match status" value="1"/>
</dbReference>
<dbReference type="RefSeq" id="WP_386057629.1">
    <property type="nucleotide sequence ID" value="NZ_JBHTKL010000001.1"/>
</dbReference>
<evidence type="ECO:0000256" key="10">
    <source>
        <dbReference type="HAMAP-Rule" id="MF_00244"/>
    </source>
</evidence>
<dbReference type="NCBIfam" id="TIGR00482">
    <property type="entry name" value="nicotinate (nicotinamide) nucleotide adenylyltransferase"/>
    <property type="match status" value="1"/>
</dbReference>
<dbReference type="Gene3D" id="3.40.50.620">
    <property type="entry name" value="HUPs"/>
    <property type="match status" value="1"/>
</dbReference>
<name>A0ABW3KYY1_9BACI</name>
<comment type="caution">
    <text evidence="12">The sequence shown here is derived from an EMBL/GenBank/DDBJ whole genome shotgun (WGS) entry which is preliminary data.</text>
</comment>
<evidence type="ECO:0000256" key="9">
    <source>
        <dbReference type="ARBA" id="ARBA00048721"/>
    </source>
</evidence>
<evidence type="ECO:0000256" key="4">
    <source>
        <dbReference type="ARBA" id="ARBA00022679"/>
    </source>
</evidence>
<keyword evidence="13" id="KW-1185">Reference proteome</keyword>
<reference evidence="13" key="1">
    <citation type="journal article" date="2019" name="Int. J. Syst. Evol. Microbiol.">
        <title>The Global Catalogue of Microorganisms (GCM) 10K type strain sequencing project: providing services to taxonomists for standard genome sequencing and annotation.</title>
        <authorList>
            <consortium name="The Broad Institute Genomics Platform"/>
            <consortium name="The Broad Institute Genome Sequencing Center for Infectious Disease"/>
            <person name="Wu L."/>
            <person name="Ma J."/>
        </authorList>
    </citation>
    <scope>NUCLEOTIDE SEQUENCE [LARGE SCALE GENOMIC DNA]</scope>
    <source>
        <strain evidence="13">CCUG 56607</strain>
    </source>
</reference>
<evidence type="ECO:0000256" key="7">
    <source>
        <dbReference type="ARBA" id="ARBA00022840"/>
    </source>
</evidence>
<sequence>MKKIGILGGTFDPPHIGHLIIAEEVYQELGLDEVWFMPSNEPPHKSNAMASGTDRLEMVEAAIQGNAHFRAVDFELKREGKSYTYDTIYHLKERYPSISIYFIIGGDMVEYLPRWHAIDKLLELVHFVGVNRKGHPLSSPYPVLEVEVPLIEVSSTDIRNRMKEGRNATYLLPDEVIHYIKGNHLYET</sequence>
<evidence type="ECO:0000259" key="11">
    <source>
        <dbReference type="Pfam" id="PF01467"/>
    </source>
</evidence>
<accession>A0ABW3KYY1</accession>
<gene>
    <name evidence="10" type="primary">nadD</name>
    <name evidence="12" type="ORF">ACFQ2J_06425</name>
</gene>
<dbReference type="Proteomes" id="UP001596990">
    <property type="component" value="Unassembled WGS sequence"/>
</dbReference>
<comment type="function">
    <text evidence="1 10">Catalyzes the reversible adenylation of nicotinate mononucleotide (NaMN) to nicotinic acid adenine dinucleotide (NaAD).</text>
</comment>
<dbReference type="PANTHER" id="PTHR39321:SF3">
    <property type="entry name" value="PHOSPHOPANTETHEINE ADENYLYLTRANSFERASE"/>
    <property type="match status" value="1"/>
</dbReference>
<keyword evidence="4 10" id="KW-0808">Transferase</keyword>
<keyword evidence="8 10" id="KW-0520">NAD</keyword>
<evidence type="ECO:0000256" key="3">
    <source>
        <dbReference type="ARBA" id="ARBA00022642"/>
    </source>
</evidence>
<dbReference type="Pfam" id="PF01467">
    <property type="entry name" value="CTP_transf_like"/>
    <property type="match status" value="1"/>
</dbReference>
<evidence type="ECO:0000256" key="5">
    <source>
        <dbReference type="ARBA" id="ARBA00022695"/>
    </source>
</evidence>